<accession>A0ABU3ZUC2</accession>
<dbReference type="Proteomes" id="UP001185984">
    <property type="component" value="Unassembled WGS sequence"/>
</dbReference>
<sequence length="141" mass="15975">MSMDYIRNYYDVPAKCGGRIRYSGNRQPIEGTIVAAQGAHLLIRLDGDDHEMPYHPTWKIEYLPDAPVAQPLTMWVITQNPSDHPGQFVARQWIIGGNGNSATAEHHVADTLDQVRAMLPPFLTMIPRDPRDDRVIVESWI</sequence>
<dbReference type="EMBL" id="JAPTHD010000001">
    <property type="protein sequence ID" value="MDV5823090.1"/>
    <property type="molecule type" value="Genomic_DNA"/>
</dbReference>
<evidence type="ECO:0000313" key="2">
    <source>
        <dbReference type="Proteomes" id="UP001185984"/>
    </source>
</evidence>
<protein>
    <submittedName>
        <fullName evidence="1">Uncharacterized protein</fullName>
    </submittedName>
</protein>
<proteinExistence type="predicted"/>
<name>A0ABU3ZUC2_9SPHN</name>
<reference evidence="2" key="1">
    <citation type="journal article" date="2022" name="J Environ Chem Eng">
        <title>Biodegradation of petroleum oil using a constructed nonpathogenic and heavy metal-tolerant bacterial consortium isolated from marine sponges.</title>
        <authorList>
            <person name="Dechsakulwatana C."/>
            <person name="Rungsihiranrut A."/>
            <person name="Muangchinda C."/>
            <person name="Ningthoujam R."/>
            <person name="Klankeo P."/>
            <person name="Pinyakong O."/>
        </authorList>
    </citation>
    <scope>NUCLEOTIDE SEQUENCE [LARGE SCALE GENOMIC DNA]</scope>
    <source>
        <strain evidence="2">MO2-4</strain>
    </source>
</reference>
<dbReference type="RefSeq" id="WP_317516115.1">
    <property type="nucleotide sequence ID" value="NZ_JAPTHD010000001.1"/>
</dbReference>
<organism evidence="1 2">
    <name type="scientific">Sphingobium naphthae</name>
    <dbReference type="NCBI Taxonomy" id="1886786"/>
    <lineage>
        <taxon>Bacteria</taxon>
        <taxon>Pseudomonadati</taxon>
        <taxon>Pseudomonadota</taxon>
        <taxon>Alphaproteobacteria</taxon>
        <taxon>Sphingomonadales</taxon>
        <taxon>Sphingomonadaceae</taxon>
        <taxon>Sphingobium</taxon>
    </lineage>
</organism>
<keyword evidence="2" id="KW-1185">Reference proteome</keyword>
<evidence type="ECO:0000313" key="1">
    <source>
        <dbReference type="EMBL" id="MDV5823090.1"/>
    </source>
</evidence>
<gene>
    <name evidence="1" type="ORF">O0R41_05695</name>
</gene>
<comment type="caution">
    <text evidence="1">The sequence shown here is derived from an EMBL/GenBank/DDBJ whole genome shotgun (WGS) entry which is preliminary data.</text>
</comment>